<feature type="region of interest" description="Disordered" evidence="1">
    <location>
        <begin position="24"/>
        <end position="65"/>
    </location>
</feature>
<dbReference type="Pfam" id="PF03662">
    <property type="entry name" value="Glyco_hydro_79n"/>
    <property type="match status" value="1"/>
</dbReference>
<dbReference type="SUPFAM" id="SSF51445">
    <property type="entry name" value="(Trans)glycosidases"/>
    <property type="match status" value="1"/>
</dbReference>
<dbReference type="EMBL" id="BMKX01000001">
    <property type="protein sequence ID" value="GGJ46400.1"/>
    <property type="molecule type" value="Genomic_DNA"/>
</dbReference>
<gene>
    <name evidence="3" type="ORF">GCM10007173_01180</name>
</gene>
<accession>A0ABQ2D973</accession>
<evidence type="ECO:0000313" key="3">
    <source>
        <dbReference type="EMBL" id="GGJ46400.1"/>
    </source>
</evidence>
<dbReference type="PANTHER" id="PTHR36183:SF2">
    <property type="entry name" value="BETA-GLUCURONIDASE C-TERMINAL DOMAIN-CONTAINING PROTEIN"/>
    <property type="match status" value="1"/>
</dbReference>
<dbReference type="GeneID" id="303302535"/>
<feature type="compositionally biased region" description="Polar residues" evidence="1">
    <location>
        <begin position="25"/>
        <end position="35"/>
    </location>
</feature>
<dbReference type="PROSITE" id="PS51257">
    <property type="entry name" value="PROKAR_LIPOPROTEIN"/>
    <property type="match status" value="1"/>
</dbReference>
<keyword evidence="4" id="KW-1185">Reference proteome</keyword>
<evidence type="ECO:0000256" key="2">
    <source>
        <dbReference type="SAM" id="SignalP"/>
    </source>
</evidence>
<dbReference type="InterPro" id="IPR017853">
    <property type="entry name" value="GH"/>
</dbReference>
<organism evidence="3 4">
    <name type="scientific">Glutamicibacter ardleyensis</name>
    <dbReference type="NCBI Taxonomy" id="225894"/>
    <lineage>
        <taxon>Bacteria</taxon>
        <taxon>Bacillati</taxon>
        <taxon>Actinomycetota</taxon>
        <taxon>Actinomycetes</taxon>
        <taxon>Micrococcales</taxon>
        <taxon>Micrococcaceae</taxon>
        <taxon>Glutamicibacter</taxon>
    </lineage>
</organism>
<keyword evidence="2" id="KW-0732">Signal</keyword>
<dbReference type="Gene3D" id="3.20.20.80">
    <property type="entry name" value="Glycosidases"/>
    <property type="match status" value="1"/>
</dbReference>
<comment type="caution">
    <text evidence="3">The sequence shown here is derived from an EMBL/GenBank/DDBJ whole genome shotgun (WGS) entry which is preliminary data.</text>
</comment>
<dbReference type="InterPro" id="IPR005199">
    <property type="entry name" value="Glyco_hydro_79"/>
</dbReference>
<dbReference type="RefSeq" id="WP_229676923.1">
    <property type="nucleotide sequence ID" value="NZ_BMKX01000001.1"/>
</dbReference>
<sequence>MISKATKSLAALLICGLLAGCSSGPTTQEPQTSNSATPAPPTPEPLPDFVQDFNNKPAGKATTLNVGSSNLGTSLSDDNIGVSFEATELSDPRWDPEVGNLDEMLAGLGHPGLRFGGNVLDREIFWTSTGEKAPKGKTLVTPQDLERVMKTVKKLDSKVTIGIPLGHYDPKRGADMAKYAVKTFGDHLIGISIGNEPNGYTNDARPGLQVRKPSQWNEKKYVTQVRAYVKAIDEATGKKVPIVGPGVFDGSWMSAFLNAKLPNTTALTQHYYAIYECSSDKVPGRGPEWQNLLEPVVSKSATKMLGIGLAKANKKKVPLWVEETGSTSCPGTNNTSRTHATALWTIDHIFASARLGVERMNMHSMLGACRGGAPMSVVCSADGTGSKGEGQVLAQPNYLAMRLASLSIGSQFMSTKISGDKNITAYAVKAENGNVQVTVINKNDAAKKSKNPLTVNLPKGYRATGAAQIYAPGNGAVEKTQLRAEAPFAAKGSGVTKNATGKLQLEVVASSATTIEFTKKK</sequence>
<evidence type="ECO:0000313" key="4">
    <source>
        <dbReference type="Proteomes" id="UP000606115"/>
    </source>
</evidence>
<dbReference type="InterPro" id="IPR013780">
    <property type="entry name" value="Glyco_hydro_b"/>
</dbReference>
<protein>
    <submittedName>
        <fullName evidence="3">Uncharacterized protein</fullName>
    </submittedName>
</protein>
<feature type="chain" id="PRO_5045472699" evidence="2">
    <location>
        <begin position="20"/>
        <end position="521"/>
    </location>
</feature>
<dbReference type="InterPro" id="IPR052974">
    <property type="entry name" value="GH79_Enzymes"/>
</dbReference>
<reference evidence="4" key="1">
    <citation type="journal article" date="2019" name="Int. J. Syst. Evol. Microbiol.">
        <title>The Global Catalogue of Microorganisms (GCM) 10K type strain sequencing project: providing services to taxonomists for standard genome sequencing and annotation.</title>
        <authorList>
            <consortium name="The Broad Institute Genomics Platform"/>
            <consortium name="The Broad Institute Genome Sequencing Center for Infectious Disease"/>
            <person name="Wu L."/>
            <person name="Ma J."/>
        </authorList>
    </citation>
    <scope>NUCLEOTIDE SEQUENCE [LARGE SCALE GENOMIC DNA]</scope>
    <source>
        <strain evidence="4">CGMCC 1.3685</strain>
    </source>
</reference>
<dbReference type="Proteomes" id="UP000606115">
    <property type="component" value="Unassembled WGS sequence"/>
</dbReference>
<evidence type="ECO:0000256" key="1">
    <source>
        <dbReference type="SAM" id="MobiDB-lite"/>
    </source>
</evidence>
<feature type="signal peptide" evidence="2">
    <location>
        <begin position="1"/>
        <end position="19"/>
    </location>
</feature>
<dbReference type="PANTHER" id="PTHR36183">
    <property type="entry name" value="BETA-GLUCURONIDASE"/>
    <property type="match status" value="1"/>
</dbReference>
<proteinExistence type="predicted"/>
<dbReference type="Gene3D" id="2.60.40.1180">
    <property type="entry name" value="Golgi alpha-mannosidase II"/>
    <property type="match status" value="1"/>
</dbReference>
<name>A0ABQ2D973_9MICC</name>